<dbReference type="GO" id="GO:0005765">
    <property type="term" value="C:lysosomal membrane"/>
    <property type="evidence" value="ECO:0007669"/>
    <property type="project" value="UniProtKB-SubCell"/>
</dbReference>
<keyword evidence="4" id="KW-0963">Cytoplasm</keyword>
<evidence type="ECO:0000256" key="8">
    <source>
        <dbReference type="ARBA" id="ARBA00023228"/>
    </source>
</evidence>
<evidence type="ECO:0000256" key="1">
    <source>
        <dbReference type="ARBA" id="ARBA00004155"/>
    </source>
</evidence>
<dbReference type="InterPro" id="IPR019317">
    <property type="entry name" value="BRI3"/>
</dbReference>
<dbReference type="PANTHER" id="PTHR13551:SF1">
    <property type="entry name" value="MEMBRANE PROTEIN BRI3"/>
    <property type="match status" value="1"/>
</dbReference>
<evidence type="ECO:0000256" key="6">
    <source>
        <dbReference type="ARBA" id="ARBA00022989"/>
    </source>
</evidence>
<keyword evidence="14" id="KW-1185">Reference proteome</keyword>
<organism evidence="13 14">
    <name type="scientific">Coptotermes formosanus</name>
    <name type="common">Formosan subterranean termite</name>
    <dbReference type="NCBI Taxonomy" id="36987"/>
    <lineage>
        <taxon>Eukaryota</taxon>
        <taxon>Metazoa</taxon>
        <taxon>Ecdysozoa</taxon>
        <taxon>Arthropoda</taxon>
        <taxon>Hexapoda</taxon>
        <taxon>Insecta</taxon>
        <taxon>Pterygota</taxon>
        <taxon>Neoptera</taxon>
        <taxon>Polyneoptera</taxon>
        <taxon>Dictyoptera</taxon>
        <taxon>Blattodea</taxon>
        <taxon>Blattoidea</taxon>
        <taxon>Termitoidae</taxon>
        <taxon>Rhinotermitidae</taxon>
        <taxon>Coptotermes</taxon>
    </lineage>
</organism>
<protein>
    <recommendedName>
        <fullName evidence="9">Membrane protein BRI3</fullName>
    </recommendedName>
    <alternativeName>
        <fullName evidence="10">Brain protein I3</fullName>
    </alternativeName>
</protein>
<name>A0A6L2PT21_COPFO</name>
<evidence type="ECO:0000256" key="7">
    <source>
        <dbReference type="ARBA" id="ARBA00023136"/>
    </source>
</evidence>
<evidence type="ECO:0000256" key="3">
    <source>
        <dbReference type="ARBA" id="ARBA00008090"/>
    </source>
</evidence>
<keyword evidence="6 12" id="KW-1133">Transmembrane helix</keyword>
<evidence type="ECO:0000256" key="5">
    <source>
        <dbReference type="ARBA" id="ARBA00022692"/>
    </source>
</evidence>
<comment type="similarity">
    <text evidence="3">Belongs to the BRI3 family.</text>
</comment>
<evidence type="ECO:0000256" key="2">
    <source>
        <dbReference type="ARBA" id="ARBA00004556"/>
    </source>
</evidence>
<dbReference type="EMBL" id="BLKM01004979">
    <property type="protein sequence ID" value="GFG32987.1"/>
    <property type="molecule type" value="Genomic_DNA"/>
</dbReference>
<comment type="subunit">
    <text evidence="11">Interacts with BRI3BP. Interacts with MGAT1 and IFITM3.</text>
</comment>
<proteinExistence type="inferred from homology"/>
<keyword evidence="7 12" id="KW-0472">Membrane</keyword>
<feature type="transmembrane region" description="Helical" evidence="12">
    <location>
        <begin position="85"/>
        <end position="104"/>
    </location>
</feature>
<dbReference type="OrthoDB" id="2564984at2759"/>
<dbReference type="AlphaFoldDB" id="A0A6L2PT21"/>
<dbReference type="Proteomes" id="UP000502823">
    <property type="component" value="Unassembled WGS sequence"/>
</dbReference>
<evidence type="ECO:0000256" key="9">
    <source>
        <dbReference type="ARBA" id="ARBA00035284"/>
    </source>
</evidence>
<evidence type="ECO:0000256" key="10">
    <source>
        <dbReference type="ARBA" id="ARBA00035449"/>
    </source>
</evidence>
<comment type="caution">
    <text evidence="13">The sequence shown here is derived from an EMBL/GenBank/DDBJ whole genome shotgun (WGS) entry which is preliminary data.</text>
</comment>
<keyword evidence="5 12" id="KW-0812">Transmembrane</keyword>
<accession>A0A6L2PT21</accession>
<dbReference type="GO" id="GO:0048471">
    <property type="term" value="C:perinuclear region of cytoplasm"/>
    <property type="evidence" value="ECO:0007669"/>
    <property type="project" value="UniProtKB-SubCell"/>
</dbReference>
<evidence type="ECO:0000256" key="4">
    <source>
        <dbReference type="ARBA" id="ARBA00022490"/>
    </source>
</evidence>
<evidence type="ECO:0000256" key="11">
    <source>
        <dbReference type="ARBA" id="ARBA00046593"/>
    </source>
</evidence>
<sequence length="174" mass="18944">MSHPSEYEKPPPYSPHAQGYSQTATGLGQLPPGYQPYQGPSAPIQTGYAPTYGATTITVHPQEIIIVGACPACRVGVLEDDFTCLGIFCAIFFFPLGILCCLALKNRRCSNCGAYFAATSVTDSRNVGINKETQRSFGIKDNCVVKNTIRPVDEQRQTYMYSTSSASFNVFSFT</sequence>
<dbReference type="Pfam" id="PF10164">
    <property type="entry name" value="BRI3"/>
    <property type="match status" value="1"/>
</dbReference>
<evidence type="ECO:0000256" key="12">
    <source>
        <dbReference type="SAM" id="Phobius"/>
    </source>
</evidence>
<evidence type="ECO:0000313" key="14">
    <source>
        <dbReference type="Proteomes" id="UP000502823"/>
    </source>
</evidence>
<reference evidence="14" key="1">
    <citation type="submission" date="2020-01" db="EMBL/GenBank/DDBJ databases">
        <title>Draft genome sequence of the Termite Coptotermes fromosanus.</title>
        <authorList>
            <person name="Itakura S."/>
            <person name="Yosikawa Y."/>
            <person name="Umezawa K."/>
        </authorList>
    </citation>
    <scope>NUCLEOTIDE SEQUENCE [LARGE SCALE GENOMIC DNA]</scope>
</reference>
<comment type="subcellular location">
    <subcellularLocation>
        <location evidence="2">Cytoplasm</location>
        <location evidence="2">Perinuclear region</location>
    </subcellularLocation>
    <subcellularLocation>
        <location evidence="1">Lysosome membrane</location>
        <topology evidence="1">Multi-pass membrane protein</topology>
    </subcellularLocation>
</comment>
<dbReference type="InParanoid" id="A0A6L2PT21"/>
<dbReference type="PANTHER" id="PTHR13551">
    <property type="entry name" value="BRAIN PROTEIN I3"/>
    <property type="match status" value="1"/>
</dbReference>
<keyword evidence="8" id="KW-0458">Lysosome</keyword>
<evidence type="ECO:0000313" key="13">
    <source>
        <dbReference type="EMBL" id="GFG32987.1"/>
    </source>
</evidence>
<gene>
    <name evidence="13" type="ORF">Cfor_09878</name>
</gene>